<dbReference type="PANTHER" id="PTHR10285">
    <property type="entry name" value="URIDINE KINASE"/>
    <property type="match status" value="1"/>
</dbReference>
<accession>A0A177TMJ6</accession>
<reference evidence="1" key="1">
    <citation type="submission" date="2016-04" db="EMBL/GenBank/DDBJ databases">
        <authorList>
            <person name="Nguyen H.D."/>
            <person name="Samba Siva P."/>
            <person name="Cullis J."/>
            <person name="Levesque C.A."/>
            <person name="Hambleton S."/>
        </authorList>
    </citation>
    <scope>NUCLEOTIDE SEQUENCE</scope>
    <source>
        <strain evidence="1">DAOMC 236416</strain>
    </source>
</reference>
<gene>
    <name evidence="1" type="ORF">A4X13_0g1679</name>
</gene>
<evidence type="ECO:0008006" key="3">
    <source>
        <dbReference type="Google" id="ProtNLM"/>
    </source>
</evidence>
<dbReference type="InterPro" id="IPR027417">
    <property type="entry name" value="P-loop_NTPase"/>
</dbReference>
<evidence type="ECO:0000313" key="1">
    <source>
        <dbReference type="EMBL" id="KAE8258450.1"/>
    </source>
</evidence>
<evidence type="ECO:0000313" key="2">
    <source>
        <dbReference type="Proteomes" id="UP000077521"/>
    </source>
</evidence>
<dbReference type="Proteomes" id="UP000077521">
    <property type="component" value="Unassembled WGS sequence"/>
</dbReference>
<sequence>MEAVVQDLSQRLVEKLQVYDTDHRYLVGLCGIPGSGKSVLAQAVVKNINSLYRKHHPSSPDIAIVVGMDGWHLTRAQLEAMPDPQLAKDRRGAEWTFDAQGFADFVESLRTPISETAKAVAGADEDGTLWAPSFSHSVKDPVKHDIPVPPTARLILIEGLYSNLNSSHDDDQDEGNSHWSRASRTYNERWLIQVDRDLARKRLIVRHVQTGVAADEKEAAWRADENDLPNGDFLLRHLQEPVLRIDSVADENWITRMQ</sequence>
<proteinExistence type="predicted"/>
<protein>
    <recommendedName>
        <fullName evidence="3">Phosphoribulokinase/uridine kinase domain-containing protein</fullName>
    </recommendedName>
</protein>
<dbReference type="EMBL" id="LWDF02000070">
    <property type="protein sequence ID" value="KAE8258450.1"/>
    <property type="molecule type" value="Genomic_DNA"/>
</dbReference>
<name>A0A177TMJ6_9BASI</name>
<dbReference type="Gene3D" id="3.40.50.300">
    <property type="entry name" value="P-loop containing nucleotide triphosphate hydrolases"/>
    <property type="match status" value="2"/>
</dbReference>
<reference evidence="1" key="2">
    <citation type="journal article" date="2019" name="IMA Fungus">
        <title>Genome sequencing and comparison of five Tilletia species to identify candidate genes for the detection of regulated species infecting wheat.</title>
        <authorList>
            <person name="Nguyen H.D.T."/>
            <person name="Sultana T."/>
            <person name="Kesanakurti P."/>
            <person name="Hambleton S."/>
        </authorList>
    </citation>
    <scope>NUCLEOTIDE SEQUENCE</scope>
    <source>
        <strain evidence="1">DAOMC 236416</strain>
    </source>
</reference>
<dbReference type="SUPFAM" id="SSF52540">
    <property type="entry name" value="P-loop containing nucleoside triphosphate hydrolases"/>
    <property type="match status" value="1"/>
</dbReference>
<comment type="caution">
    <text evidence="1">The sequence shown here is derived from an EMBL/GenBank/DDBJ whole genome shotgun (WGS) entry which is preliminary data.</text>
</comment>
<dbReference type="AlphaFoldDB" id="A0A177TMJ6"/>
<organism evidence="1 2">
    <name type="scientific">Tilletia indica</name>
    <dbReference type="NCBI Taxonomy" id="43049"/>
    <lineage>
        <taxon>Eukaryota</taxon>
        <taxon>Fungi</taxon>
        <taxon>Dikarya</taxon>
        <taxon>Basidiomycota</taxon>
        <taxon>Ustilaginomycotina</taxon>
        <taxon>Exobasidiomycetes</taxon>
        <taxon>Tilletiales</taxon>
        <taxon>Tilletiaceae</taxon>
        <taxon>Tilletia</taxon>
    </lineage>
</organism>
<keyword evidence="2" id="KW-1185">Reference proteome</keyword>